<dbReference type="Gene3D" id="3.40.47.10">
    <property type="match status" value="1"/>
</dbReference>
<dbReference type="Pfam" id="PF02803">
    <property type="entry name" value="Thiolase_C"/>
    <property type="match status" value="1"/>
</dbReference>
<dbReference type="InterPro" id="IPR002155">
    <property type="entry name" value="Thiolase"/>
</dbReference>
<keyword evidence="7" id="KW-0630">Potassium</keyword>
<evidence type="ECO:0000256" key="1">
    <source>
        <dbReference type="ARBA" id="ARBA00010982"/>
    </source>
</evidence>
<evidence type="ECO:0000256" key="4">
    <source>
        <dbReference type="ARBA" id="ARBA00022679"/>
    </source>
</evidence>
<keyword evidence="6" id="KW-0809">Transit peptide</keyword>
<dbReference type="RefSeq" id="WP_386807418.1">
    <property type="nucleotide sequence ID" value="NZ_JBHTMV010000002.1"/>
</dbReference>
<dbReference type="PIRSF" id="PIRSF000429">
    <property type="entry name" value="Ac-CoA_Ac_transf"/>
    <property type="match status" value="1"/>
</dbReference>
<dbReference type="InterPro" id="IPR020617">
    <property type="entry name" value="Thiolase_C"/>
</dbReference>
<comment type="similarity">
    <text evidence="1 9">Belongs to the thiolase-like superfamily. Thiolase family.</text>
</comment>
<dbReference type="SUPFAM" id="SSF53901">
    <property type="entry name" value="Thiolase-like"/>
    <property type="match status" value="2"/>
</dbReference>
<dbReference type="GO" id="GO:0003988">
    <property type="term" value="F:acetyl-CoA C-acyltransferase activity"/>
    <property type="evidence" value="ECO:0007669"/>
    <property type="project" value="UniProtKB-EC"/>
</dbReference>
<evidence type="ECO:0000256" key="5">
    <source>
        <dbReference type="ARBA" id="ARBA00022723"/>
    </source>
</evidence>
<keyword evidence="13" id="KW-1185">Reference proteome</keyword>
<dbReference type="PROSITE" id="PS00099">
    <property type="entry name" value="THIOLASE_3"/>
    <property type="match status" value="1"/>
</dbReference>
<evidence type="ECO:0000259" key="11">
    <source>
        <dbReference type="Pfam" id="PF02803"/>
    </source>
</evidence>
<dbReference type="PROSITE" id="PS00737">
    <property type="entry name" value="THIOLASE_2"/>
    <property type="match status" value="1"/>
</dbReference>
<dbReference type="PROSITE" id="PS00098">
    <property type="entry name" value="THIOLASE_1"/>
    <property type="match status" value="1"/>
</dbReference>
<dbReference type="InterPro" id="IPR016039">
    <property type="entry name" value="Thiolase-like"/>
</dbReference>
<evidence type="ECO:0000256" key="9">
    <source>
        <dbReference type="RuleBase" id="RU003557"/>
    </source>
</evidence>
<evidence type="ECO:0000256" key="3">
    <source>
        <dbReference type="ARBA" id="ARBA00012705"/>
    </source>
</evidence>
<dbReference type="Proteomes" id="UP001597241">
    <property type="component" value="Unassembled WGS sequence"/>
</dbReference>
<dbReference type="InterPro" id="IPR020613">
    <property type="entry name" value="Thiolase_CS"/>
</dbReference>
<evidence type="ECO:0000313" key="12">
    <source>
        <dbReference type="EMBL" id="MFD1292675.1"/>
    </source>
</evidence>
<protein>
    <recommendedName>
        <fullName evidence="3">acetyl-CoA C-acetyltransferase</fullName>
        <ecNumber evidence="3">2.3.1.9</ecNumber>
    </recommendedName>
</protein>
<dbReference type="InterPro" id="IPR020615">
    <property type="entry name" value="Thiolase_acyl_enz_int_AS"/>
</dbReference>
<evidence type="ECO:0000256" key="7">
    <source>
        <dbReference type="ARBA" id="ARBA00022958"/>
    </source>
</evidence>
<keyword evidence="8 9" id="KW-0012">Acyltransferase</keyword>
<comment type="subunit">
    <text evidence="2">Homotetramer.</text>
</comment>
<dbReference type="EMBL" id="JBHTMV010000002">
    <property type="protein sequence ID" value="MFD1292675.1"/>
    <property type="molecule type" value="Genomic_DNA"/>
</dbReference>
<evidence type="ECO:0000256" key="6">
    <source>
        <dbReference type="ARBA" id="ARBA00022946"/>
    </source>
</evidence>
<comment type="caution">
    <text evidence="12">The sequence shown here is derived from an EMBL/GenBank/DDBJ whole genome shotgun (WGS) entry which is preliminary data.</text>
</comment>
<reference evidence="13" key="1">
    <citation type="journal article" date="2019" name="Int. J. Syst. Evol. Microbiol.">
        <title>The Global Catalogue of Microorganisms (GCM) 10K type strain sequencing project: providing services to taxonomists for standard genome sequencing and annotation.</title>
        <authorList>
            <consortium name="The Broad Institute Genomics Platform"/>
            <consortium name="The Broad Institute Genome Sequencing Center for Infectious Disease"/>
            <person name="Wu L."/>
            <person name="Ma J."/>
        </authorList>
    </citation>
    <scope>NUCLEOTIDE SEQUENCE [LARGE SCALE GENOMIC DNA]</scope>
    <source>
        <strain evidence="13">CCUG 62221</strain>
    </source>
</reference>
<dbReference type="PANTHER" id="PTHR18919:SF156">
    <property type="entry name" value="ACETYL-COA ACETYLTRANSFERASE, MITOCHONDRIAL"/>
    <property type="match status" value="1"/>
</dbReference>
<dbReference type="NCBIfam" id="TIGR01930">
    <property type="entry name" value="AcCoA-C-Actrans"/>
    <property type="match status" value="1"/>
</dbReference>
<dbReference type="Pfam" id="PF00108">
    <property type="entry name" value="Thiolase_N"/>
    <property type="match status" value="1"/>
</dbReference>
<name>A0ABW3WMX3_9FLAO</name>
<evidence type="ECO:0000256" key="8">
    <source>
        <dbReference type="ARBA" id="ARBA00023315"/>
    </source>
</evidence>
<proteinExistence type="inferred from homology"/>
<dbReference type="EC" id="2.3.1.9" evidence="3"/>
<gene>
    <name evidence="12" type="ORF">ACFQ5N_02410</name>
</gene>
<dbReference type="CDD" id="cd00751">
    <property type="entry name" value="thiolase"/>
    <property type="match status" value="1"/>
</dbReference>
<feature type="domain" description="Thiolase N-terminal" evidence="10">
    <location>
        <begin position="4"/>
        <end position="260"/>
    </location>
</feature>
<sequence>MKEVVIVSVARTPIGRFLGSLASVSAPKLGAAAIKGALNKINIDPNLVDEVFMGNVVAAGLGQAPAKQAAIFAGIPNTVPCTTINKVCSSGMKSIMLAAQAIKCGDANIIVAGGMENMSSIPHYVAGRKGTKLGNIKIEDGLLVDGLTDVYDGEHMGTCGDLCATTYGFSRKDQDDFAITSYKRSAKAWEDGKFVNEVVPVKIPQRKGEPIYFLEDEEYKQVKMEKIPTLPPVFNKEGTVTAANASTLNDGAAALVLMSAEKAAELKLEPIAKIKGYADAAHEPKWFTTAPAKALPKALANAGIKQSEVDYFELNEAFSVVGLANIKILGLDPNKVNINGGAVSLGHPLGMSGARIVIALTSILEQQNAKYGAAGICNGGGGASAIVIERL</sequence>
<organism evidence="12 13">
    <name type="scientific">Lutibacter holmesii</name>
    <dbReference type="NCBI Taxonomy" id="1137985"/>
    <lineage>
        <taxon>Bacteria</taxon>
        <taxon>Pseudomonadati</taxon>
        <taxon>Bacteroidota</taxon>
        <taxon>Flavobacteriia</taxon>
        <taxon>Flavobacteriales</taxon>
        <taxon>Flavobacteriaceae</taxon>
        <taxon>Lutibacter</taxon>
    </lineage>
</organism>
<accession>A0ABW3WMX3</accession>
<evidence type="ECO:0000313" key="13">
    <source>
        <dbReference type="Proteomes" id="UP001597241"/>
    </source>
</evidence>
<evidence type="ECO:0000259" key="10">
    <source>
        <dbReference type="Pfam" id="PF00108"/>
    </source>
</evidence>
<keyword evidence="5" id="KW-0479">Metal-binding</keyword>
<feature type="domain" description="Thiolase C-terminal" evidence="11">
    <location>
        <begin position="269"/>
        <end position="390"/>
    </location>
</feature>
<keyword evidence="4 9" id="KW-0808">Transferase</keyword>
<dbReference type="InterPro" id="IPR020610">
    <property type="entry name" value="Thiolase_AS"/>
</dbReference>
<dbReference type="InterPro" id="IPR020616">
    <property type="entry name" value="Thiolase_N"/>
</dbReference>
<evidence type="ECO:0000256" key="2">
    <source>
        <dbReference type="ARBA" id="ARBA00011881"/>
    </source>
</evidence>
<dbReference type="PANTHER" id="PTHR18919">
    <property type="entry name" value="ACETYL-COA C-ACYLTRANSFERASE"/>
    <property type="match status" value="1"/>
</dbReference>